<keyword evidence="4" id="KW-1185">Reference proteome</keyword>
<dbReference type="KEGG" id="vg:5309185"/>
<sequence>MGMELWSGIWTALISACVALLTSITFRWWDRKKVDWLVTGVARVAYESGRRTDLIRLRIEVHNVGDDDAYDVRLRRCNGLEYLPWVTFEAGKVGAGESFKAEFLCTRDAWSSAWIEVIARTSPARREPKTWSRVVLSTRTGAVRDLSPRDEPAGRGTDLPASAGGKLPDLE</sequence>
<organism evidence="3 4">
    <name type="scientific">Microbacterium phage Min1</name>
    <dbReference type="NCBI Taxonomy" id="446529"/>
    <lineage>
        <taxon>Viruses</taxon>
        <taxon>Duplodnaviria</taxon>
        <taxon>Heunggongvirae</taxon>
        <taxon>Uroviricota</taxon>
        <taxon>Caudoviricetes</taxon>
        <taxon>Minunavirus</taxon>
        <taxon>Minunavirus Min1</taxon>
    </lineage>
</organism>
<reference evidence="3 4" key="1">
    <citation type="submission" date="2007-04" db="EMBL/GenBank/DDBJ databases">
        <title>Isolation, characterization and complete nucleotide sequence of a novel temperate bacteriophage Min1, isolated from the nematode pathogen Microbacterium nematophilum.</title>
        <authorList>
            <person name="Akimkina T.V."/>
            <person name="Venien-Bryan C."/>
            <person name="Hodgkin J.A."/>
        </authorList>
    </citation>
    <scope>NUCLEOTIDE SEQUENCE [LARGE SCALE GENOMIC DNA]</scope>
</reference>
<name>A6N1W4_9CAUD</name>
<evidence type="ECO:0000256" key="2">
    <source>
        <dbReference type="SAM" id="Phobius"/>
    </source>
</evidence>
<feature type="transmembrane region" description="Helical" evidence="2">
    <location>
        <begin position="6"/>
        <end position="26"/>
    </location>
</feature>
<evidence type="ECO:0000256" key="1">
    <source>
        <dbReference type="SAM" id="MobiDB-lite"/>
    </source>
</evidence>
<proteinExistence type="predicted"/>
<dbReference type="Proteomes" id="UP000001999">
    <property type="component" value="Segment"/>
</dbReference>
<accession>A6N1W4</accession>
<feature type="region of interest" description="Disordered" evidence="1">
    <location>
        <begin position="142"/>
        <end position="171"/>
    </location>
</feature>
<keyword evidence="2" id="KW-0472">Membrane</keyword>
<evidence type="ECO:0000313" key="3">
    <source>
        <dbReference type="EMBL" id="ABR10436.1"/>
    </source>
</evidence>
<evidence type="ECO:0000313" key="4">
    <source>
        <dbReference type="Proteomes" id="UP000001999"/>
    </source>
</evidence>
<dbReference type="RefSeq" id="YP_001294766.1">
    <property type="nucleotide sequence ID" value="NC_009603.1"/>
</dbReference>
<protein>
    <submittedName>
        <fullName evidence="3">Uncharacterized protein</fullName>
    </submittedName>
</protein>
<dbReference type="GeneID" id="5309185"/>
<dbReference type="EMBL" id="EF579802">
    <property type="protein sequence ID" value="ABR10436.1"/>
    <property type="molecule type" value="Genomic_DNA"/>
</dbReference>
<keyword evidence="2" id="KW-1133">Transmembrane helix</keyword>
<keyword evidence="2" id="KW-0812">Transmembrane</keyword>